<organism evidence="4 5">
    <name type="scientific">Emergencia timonensis</name>
    <dbReference type="NCBI Taxonomy" id="1776384"/>
    <lineage>
        <taxon>Bacteria</taxon>
        <taxon>Bacillati</taxon>
        <taxon>Bacillota</taxon>
        <taxon>Clostridia</taxon>
        <taxon>Peptostreptococcales</taxon>
        <taxon>Anaerovoracaceae</taxon>
        <taxon>Emergencia</taxon>
    </lineage>
</organism>
<dbReference type="PANTHER" id="PTHR43479">
    <property type="entry name" value="ACREF/ENVCD OPERON REPRESSOR-RELATED"/>
    <property type="match status" value="1"/>
</dbReference>
<evidence type="ECO:0000313" key="5">
    <source>
        <dbReference type="Proteomes" id="UP000284841"/>
    </source>
</evidence>
<evidence type="ECO:0000259" key="3">
    <source>
        <dbReference type="PROSITE" id="PS50977"/>
    </source>
</evidence>
<accession>A0A415E5R7</accession>
<dbReference type="AlphaFoldDB" id="A0A415E5R7"/>
<dbReference type="Gene3D" id="1.10.357.10">
    <property type="entry name" value="Tetracycline Repressor, domain 2"/>
    <property type="match status" value="1"/>
</dbReference>
<dbReference type="InterPro" id="IPR036271">
    <property type="entry name" value="Tet_transcr_reg_TetR-rel_C_sf"/>
</dbReference>
<evidence type="ECO:0000256" key="1">
    <source>
        <dbReference type="ARBA" id="ARBA00023125"/>
    </source>
</evidence>
<reference evidence="4 5" key="1">
    <citation type="submission" date="2018-08" db="EMBL/GenBank/DDBJ databases">
        <title>A genome reference for cultivated species of the human gut microbiota.</title>
        <authorList>
            <person name="Zou Y."/>
            <person name="Xue W."/>
            <person name="Luo G."/>
        </authorList>
    </citation>
    <scope>NUCLEOTIDE SEQUENCE [LARGE SCALE GENOMIC DNA]</scope>
    <source>
        <strain evidence="4 5">AM07-24</strain>
    </source>
</reference>
<dbReference type="SUPFAM" id="SSF46689">
    <property type="entry name" value="Homeodomain-like"/>
    <property type="match status" value="1"/>
</dbReference>
<dbReference type="PRINTS" id="PR00455">
    <property type="entry name" value="HTHTETR"/>
</dbReference>
<feature type="DNA-binding region" description="H-T-H motif" evidence="2">
    <location>
        <begin position="37"/>
        <end position="56"/>
    </location>
</feature>
<dbReference type="Proteomes" id="UP000284841">
    <property type="component" value="Unassembled WGS sequence"/>
</dbReference>
<comment type="caution">
    <text evidence="4">The sequence shown here is derived from an EMBL/GenBank/DDBJ whole genome shotgun (WGS) entry which is preliminary data.</text>
</comment>
<proteinExistence type="predicted"/>
<feature type="domain" description="HTH tetR-type" evidence="3">
    <location>
        <begin position="14"/>
        <end position="74"/>
    </location>
</feature>
<keyword evidence="1 2" id="KW-0238">DNA-binding</keyword>
<evidence type="ECO:0000256" key="2">
    <source>
        <dbReference type="PROSITE-ProRule" id="PRU00335"/>
    </source>
</evidence>
<dbReference type="Gene3D" id="1.10.10.60">
    <property type="entry name" value="Homeodomain-like"/>
    <property type="match status" value="1"/>
</dbReference>
<protein>
    <submittedName>
        <fullName evidence="4">TetR/AcrR family transcriptional regulator</fullName>
    </submittedName>
</protein>
<dbReference type="PROSITE" id="PS50977">
    <property type="entry name" value="HTH_TETR_2"/>
    <property type="match status" value="1"/>
</dbReference>
<dbReference type="InterPro" id="IPR001647">
    <property type="entry name" value="HTH_TetR"/>
</dbReference>
<dbReference type="STRING" id="1776384.GCA_900086585_02343"/>
<dbReference type="EMBL" id="QRMS01000001">
    <property type="protein sequence ID" value="RHJ89111.1"/>
    <property type="molecule type" value="Genomic_DNA"/>
</dbReference>
<keyword evidence="5" id="KW-1185">Reference proteome</keyword>
<evidence type="ECO:0000313" key="4">
    <source>
        <dbReference type="EMBL" id="RHJ89111.1"/>
    </source>
</evidence>
<name>A0A415E5R7_9FIRM</name>
<gene>
    <name evidence="4" type="ORF">DW099_00605</name>
</gene>
<dbReference type="Pfam" id="PF00440">
    <property type="entry name" value="TetR_N"/>
    <property type="match status" value="1"/>
</dbReference>
<sequence length="209" mass="24818">MEADMNEKFWALPKDKQDRIINSALEVFAKNEYKKAPMSEIASAANISKSLLFHYFHNKKELYLFLYDYAISTQLRKLREADIMKETDFMEMFRKSVRVKCQVAREYTYMNQFLIRAYFEDEPELADKLGPKLTGLIDASSEKLLSLIDKSKFKEESDAAMLLKLSIWIGEGYMLHQLRGKGSDIDQWEKDFIELIEFWKKNHYLEEYQ</sequence>
<dbReference type="InterPro" id="IPR050624">
    <property type="entry name" value="HTH-type_Tx_Regulator"/>
</dbReference>
<dbReference type="OrthoDB" id="9780939at2"/>
<dbReference type="SUPFAM" id="SSF48498">
    <property type="entry name" value="Tetracyclin repressor-like, C-terminal domain"/>
    <property type="match status" value="1"/>
</dbReference>
<dbReference type="GO" id="GO:0003677">
    <property type="term" value="F:DNA binding"/>
    <property type="evidence" value="ECO:0007669"/>
    <property type="project" value="UniProtKB-UniRule"/>
</dbReference>
<dbReference type="InterPro" id="IPR009057">
    <property type="entry name" value="Homeodomain-like_sf"/>
</dbReference>
<dbReference type="PANTHER" id="PTHR43479:SF11">
    <property type="entry name" value="ACREF_ENVCD OPERON REPRESSOR-RELATED"/>
    <property type="match status" value="1"/>
</dbReference>